<dbReference type="Gene3D" id="3.30.420.40">
    <property type="match status" value="2"/>
</dbReference>
<dbReference type="HOGENOM" id="CLU_036604_0_1_10"/>
<dbReference type="EMBL" id="CP002691">
    <property type="protein sequence ID" value="AEE54364.1"/>
    <property type="molecule type" value="Genomic_DNA"/>
</dbReference>
<evidence type="ECO:0000313" key="3">
    <source>
        <dbReference type="Proteomes" id="UP000008461"/>
    </source>
</evidence>
<dbReference type="AlphaFoldDB" id="F4KSL3"/>
<organism evidence="2 3">
    <name type="scientific">Haliscomenobacter hydrossis (strain ATCC 27775 / DSM 1100 / LMG 10767 / O)</name>
    <dbReference type="NCBI Taxonomy" id="760192"/>
    <lineage>
        <taxon>Bacteria</taxon>
        <taxon>Pseudomonadati</taxon>
        <taxon>Bacteroidota</taxon>
        <taxon>Saprospiria</taxon>
        <taxon>Saprospirales</taxon>
        <taxon>Haliscomenobacteraceae</taxon>
        <taxon>Haliscomenobacter</taxon>
    </lineage>
</organism>
<dbReference type="eggNOG" id="COG1940">
    <property type="taxonomic scope" value="Bacteria"/>
</dbReference>
<dbReference type="PANTHER" id="PTHR18964">
    <property type="entry name" value="ROK (REPRESSOR, ORF, KINASE) FAMILY"/>
    <property type="match status" value="1"/>
</dbReference>
<accession>F4KSL3</accession>
<gene>
    <name evidence="2" type="ordered locus">Halhy_6548</name>
</gene>
<dbReference type="RefSeq" id="WP_013768881.1">
    <property type="nucleotide sequence ID" value="NC_015510.1"/>
</dbReference>
<dbReference type="Proteomes" id="UP000008461">
    <property type="component" value="Chromosome"/>
</dbReference>
<name>F4KSL3_HALH1</name>
<dbReference type="GO" id="GO:0004340">
    <property type="term" value="F:glucokinase activity"/>
    <property type="evidence" value="ECO:0007669"/>
    <property type="project" value="UniProtKB-EC"/>
</dbReference>
<dbReference type="InterPro" id="IPR000600">
    <property type="entry name" value="ROK"/>
</dbReference>
<keyword evidence="3" id="KW-1185">Reference proteome</keyword>
<dbReference type="EC" id="2.7.1.2" evidence="2"/>
<dbReference type="KEGG" id="hhy:Halhy_6548"/>
<dbReference type="STRING" id="760192.Halhy_6548"/>
<sequence length="317" mass="33152">MKNKAVIGIDIGGTGTKLAIVDEEGRILERSSFDTQAQKGGSSFIAAITDAVVELQQRVSSSHTILGIGIGAPACDELAGTISGAANLPFTETLPVRQLVEEQCGLRTRLVNDANVAAIGEGQFGGAKGMSNYALITLGTGLGSGVIVDGKVVIGNHGLASEFGHTFVVRNGRKCGCGQNGCLETYVSATGIKRTVFELMSQYTVDSPLRNYSFHQLSARDITQAAQAGDFLALEAFKLTGETLGYKIADLIVLFDPQAVFLAGGLALAGPLILDPARESLEKHTIAMFKGKSELKLSELGSEDAALLGAASLIYRS</sequence>
<dbReference type="PANTHER" id="PTHR18964:SF149">
    <property type="entry name" value="BIFUNCTIONAL UDP-N-ACETYLGLUCOSAMINE 2-EPIMERASE_N-ACETYLMANNOSAMINE KINASE"/>
    <property type="match status" value="1"/>
</dbReference>
<protein>
    <submittedName>
        <fullName evidence="2">Glucokinase</fullName>
        <ecNumber evidence="2">2.7.1.2</ecNumber>
    </submittedName>
</protein>
<dbReference type="SUPFAM" id="SSF53067">
    <property type="entry name" value="Actin-like ATPase domain"/>
    <property type="match status" value="1"/>
</dbReference>
<comment type="similarity">
    <text evidence="1">Belongs to the ROK (NagC/XylR) family.</text>
</comment>
<keyword evidence="2" id="KW-0808">Transferase</keyword>
<dbReference type="InterPro" id="IPR043129">
    <property type="entry name" value="ATPase_NBD"/>
</dbReference>
<evidence type="ECO:0000256" key="1">
    <source>
        <dbReference type="ARBA" id="ARBA00006479"/>
    </source>
</evidence>
<evidence type="ECO:0000313" key="2">
    <source>
        <dbReference type="EMBL" id="AEE54364.1"/>
    </source>
</evidence>
<reference evidence="2 3" key="1">
    <citation type="journal article" date="2011" name="Stand. Genomic Sci.">
        <title>Complete genome sequence of Haliscomenobacter hydrossis type strain (O).</title>
        <authorList>
            <consortium name="US DOE Joint Genome Institute (JGI-PGF)"/>
            <person name="Daligault H."/>
            <person name="Lapidus A."/>
            <person name="Zeytun A."/>
            <person name="Nolan M."/>
            <person name="Lucas S."/>
            <person name="Del Rio T.G."/>
            <person name="Tice H."/>
            <person name="Cheng J.F."/>
            <person name="Tapia R."/>
            <person name="Han C."/>
            <person name="Goodwin L."/>
            <person name="Pitluck S."/>
            <person name="Liolios K."/>
            <person name="Pagani I."/>
            <person name="Ivanova N."/>
            <person name="Huntemann M."/>
            <person name="Mavromatis K."/>
            <person name="Mikhailova N."/>
            <person name="Pati A."/>
            <person name="Chen A."/>
            <person name="Palaniappan K."/>
            <person name="Land M."/>
            <person name="Hauser L."/>
            <person name="Brambilla E.M."/>
            <person name="Rohde M."/>
            <person name="Verbarg S."/>
            <person name="Goker M."/>
            <person name="Bristow J."/>
            <person name="Eisen J.A."/>
            <person name="Markowitz V."/>
            <person name="Hugenholtz P."/>
            <person name="Kyrpides N.C."/>
            <person name="Klenk H.P."/>
            <person name="Woyke T."/>
        </authorList>
    </citation>
    <scope>NUCLEOTIDE SEQUENCE [LARGE SCALE GENOMIC DNA]</scope>
    <source>
        <strain evidence="3">ATCC 27775 / DSM 1100 / LMG 10767 / O</strain>
    </source>
</reference>
<reference key="2">
    <citation type="submission" date="2011-04" db="EMBL/GenBank/DDBJ databases">
        <title>Complete sequence of chromosome of Haliscomenobacter hydrossis DSM 1100.</title>
        <authorList>
            <consortium name="US DOE Joint Genome Institute (JGI-PGF)"/>
            <person name="Lucas S."/>
            <person name="Han J."/>
            <person name="Lapidus A."/>
            <person name="Bruce D."/>
            <person name="Goodwin L."/>
            <person name="Pitluck S."/>
            <person name="Peters L."/>
            <person name="Kyrpides N."/>
            <person name="Mavromatis K."/>
            <person name="Ivanova N."/>
            <person name="Ovchinnikova G."/>
            <person name="Pagani I."/>
            <person name="Daligault H."/>
            <person name="Detter J.C."/>
            <person name="Han C."/>
            <person name="Land M."/>
            <person name="Hauser L."/>
            <person name="Markowitz V."/>
            <person name="Cheng J.-F."/>
            <person name="Hugenholtz P."/>
            <person name="Woyke T."/>
            <person name="Wu D."/>
            <person name="Verbarg S."/>
            <person name="Frueling A."/>
            <person name="Brambilla E."/>
            <person name="Klenk H.-P."/>
            <person name="Eisen J.A."/>
        </authorList>
    </citation>
    <scope>NUCLEOTIDE SEQUENCE</scope>
    <source>
        <strain>DSM 1100</strain>
    </source>
</reference>
<proteinExistence type="inferred from homology"/>
<dbReference type="Pfam" id="PF00480">
    <property type="entry name" value="ROK"/>
    <property type="match status" value="1"/>
</dbReference>